<accession>A0A1L4FTC1</accession>
<sequence>MSEKNKNYTRKCVATNQILDIQDLIRFDFDKKKNLIQLDLEKTGKGRGCYIKNDPNVWEKFYKGKGLNRSFRFNVSTEVYDSIYKQLMEGIWQKNKTE</sequence>
<feature type="domain" description="YlxR" evidence="1">
    <location>
        <begin position="10"/>
        <end position="83"/>
    </location>
</feature>
<dbReference type="GO" id="GO:0003677">
    <property type="term" value="F:DNA binding"/>
    <property type="evidence" value="ECO:0007669"/>
    <property type="project" value="UniProtKB-KW"/>
</dbReference>
<reference evidence="3" key="1">
    <citation type="submission" date="2016-10" db="EMBL/GenBank/DDBJ databases">
        <authorList>
            <person name="Beylefeld A."/>
            <person name="Abolnik C."/>
        </authorList>
    </citation>
    <scope>NUCLEOTIDE SEQUENCE [LARGE SCALE GENOMIC DNA]</scope>
    <source>
        <strain evidence="3">B359_6</strain>
    </source>
</reference>
<dbReference type="Proteomes" id="UP000184322">
    <property type="component" value="Chromosome"/>
</dbReference>
<keyword evidence="2" id="KW-0238">DNA-binding</keyword>
<dbReference type="STRING" id="48003.BLA55_01285"/>
<dbReference type="KEGG" id="mpul:BLA55_01285"/>
<evidence type="ECO:0000313" key="2">
    <source>
        <dbReference type="EMBL" id="APJ38822.1"/>
    </source>
</evidence>
<evidence type="ECO:0000313" key="3">
    <source>
        <dbReference type="Proteomes" id="UP000184322"/>
    </source>
</evidence>
<organism evidence="2 3">
    <name type="scientific">Mycoplasmopsis pullorum</name>
    <dbReference type="NCBI Taxonomy" id="48003"/>
    <lineage>
        <taxon>Bacteria</taxon>
        <taxon>Bacillati</taxon>
        <taxon>Mycoplasmatota</taxon>
        <taxon>Mycoplasmoidales</taxon>
        <taxon>Metamycoplasmataceae</taxon>
        <taxon>Mycoplasmopsis</taxon>
    </lineage>
</organism>
<protein>
    <submittedName>
        <fullName evidence="2">DNA-binding protein</fullName>
    </submittedName>
</protein>
<keyword evidence="3" id="KW-1185">Reference proteome</keyword>
<dbReference type="InterPro" id="IPR007393">
    <property type="entry name" value="YlxR_dom"/>
</dbReference>
<dbReference type="PANTHER" id="PTHR34215">
    <property type="entry name" value="BLL0784 PROTEIN"/>
    <property type="match status" value="1"/>
</dbReference>
<dbReference type="Pfam" id="PF04296">
    <property type="entry name" value="YlxR"/>
    <property type="match status" value="1"/>
</dbReference>
<dbReference type="Gene3D" id="3.30.1230.10">
    <property type="entry name" value="YlxR-like"/>
    <property type="match status" value="1"/>
</dbReference>
<dbReference type="AlphaFoldDB" id="A0A1L4FTC1"/>
<dbReference type="InterPro" id="IPR035931">
    <property type="entry name" value="YlxR-like_sf"/>
</dbReference>
<evidence type="ECO:0000259" key="1">
    <source>
        <dbReference type="Pfam" id="PF04296"/>
    </source>
</evidence>
<gene>
    <name evidence="2" type="ORF">BLA55_01285</name>
</gene>
<name>A0A1L4FTC1_9BACT</name>
<dbReference type="OrthoDB" id="398624at2"/>
<dbReference type="SUPFAM" id="SSF64376">
    <property type="entry name" value="YlxR-like"/>
    <property type="match status" value="1"/>
</dbReference>
<dbReference type="PANTHER" id="PTHR34215:SF1">
    <property type="entry name" value="YLXR DOMAIN-CONTAINING PROTEIN"/>
    <property type="match status" value="1"/>
</dbReference>
<dbReference type="EMBL" id="CP017813">
    <property type="protein sequence ID" value="APJ38822.1"/>
    <property type="molecule type" value="Genomic_DNA"/>
</dbReference>
<proteinExistence type="predicted"/>
<dbReference type="InterPro" id="IPR037465">
    <property type="entry name" value="YlxR"/>
</dbReference>